<feature type="compositionally biased region" description="Gly residues" evidence="1">
    <location>
        <begin position="1"/>
        <end position="12"/>
    </location>
</feature>
<feature type="region of interest" description="Disordered" evidence="1">
    <location>
        <begin position="1"/>
        <end position="118"/>
    </location>
</feature>
<evidence type="ECO:0000313" key="3">
    <source>
        <dbReference type="EMBL" id="MBH0239011.1"/>
    </source>
</evidence>
<dbReference type="Proteomes" id="UP000631694">
    <property type="component" value="Unassembled WGS sequence"/>
</dbReference>
<feature type="domain" description="Ppx/GppA phosphatase N-terminal" evidence="2">
    <location>
        <begin position="138"/>
        <end position="441"/>
    </location>
</feature>
<dbReference type="Gene3D" id="3.30.420.40">
    <property type="match status" value="1"/>
</dbReference>
<proteinExistence type="predicted"/>
<organism evidence="3 4">
    <name type="scientific">Methylobrevis albus</name>
    <dbReference type="NCBI Taxonomy" id="2793297"/>
    <lineage>
        <taxon>Bacteria</taxon>
        <taxon>Pseudomonadati</taxon>
        <taxon>Pseudomonadota</taxon>
        <taxon>Alphaproteobacteria</taxon>
        <taxon>Hyphomicrobiales</taxon>
        <taxon>Pleomorphomonadaceae</taxon>
        <taxon>Methylobrevis</taxon>
    </lineage>
</organism>
<dbReference type="InterPro" id="IPR050273">
    <property type="entry name" value="GppA/Ppx_hydrolase"/>
</dbReference>
<evidence type="ECO:0000313" key="4">
    <source>
        <dbReference type="Proteomes" id="UP000631694"/>
    </source>
</evidence>
<evidence type="ECO:0000259" key="2">
    <source>
        <dbReference type="Pfam" id="PF02541"/>
    </source>
</evidence>
<dbReference type="RefSeq" id="WP_197312090.1">
    <property type="nucleotide sequence ID" value="NZ_JADZLT010000052.1"/>
</dbReference>
<dbReference type="AlphaFoldDB" id="A0A931I4C6"/>
<keyword evidence="4" id="KW-1185">Reference proteome</keyword>
<dbReference type="SUPFAM" id="SSF53067">
    <property type="entry name" value="Actin-like ATPase domain"/>
    <property type="match status" value="2"/>
</dbReference>
<comment type="caution">
    <text evidence="3">The sequence shown here is derived from an EMBL/GenBank/DDBJ whole genome shotgun (WGS) entry which is preliminary data.</text>
</comment>
<dbReference type="InterPro" id="IPR003695">
    <property type="entry name" value="Ppx_GppA_N"/>
</dbReference>
<dbReference type="CDD" id="cd24054">
    <property type="entry name" value="ASKHA_NBD_AaPPX-GppA_MtPPX2-like"/>
    <property type="match status" value="1"/>
</dbReference>
<accession>A0A931I4C6</accession>
<dbReference type="PANTHER" id="PTHR30005">
    <property type="entry name" value="EXOPOLYPHOSPHATASE"/>
    <property type="match status" value="1"/>
</dbReference>
<feature type="compositionally biased region" description="Low complexity" evidence="1">
    <location>
        <begin position="106"/>
        <end position="118"/>
    </location>
</feature>
<protein>
    <submittedName>
        <fullName evidence="3">Ppx/GppA family phosphatase</fullName>
    </submittedName>
</protein>
<reference evidence="3" key="1">
    <citation type="submission" date="2020-12" db="EMBL/GenBank/DDBJ databases">
        <title>Methylobrevis albus sp. nov., isolated from fresh water lack sediment.</title>
        <authorList>
            <person name="Zou Q."/>
        </authorList>
    </citation>
    <scope>NUCLEOTIDE SEQUENCE</scope>
    <source>
        <strain evidence="3">L22</strain>
    </source>
</reference>
<dbReference type="Gene3D" id="3.30.420.150">
    <property type="entry name" value="Exopolyphosphatase. Domain 2"/>
    <property type="match status" value="1"/>
</dbReference>
<name>A0A931I4C6_9HYPH</name>
<sequence length="462" mass="50319">MRGVRGPGGPVGADGRPADGRGERRRERGDGPRADGGRGRHRAEAPRHDPQRHDPQRHDAVRRDGPAGEPGRAEAPRHDSPRHDPARYDPPGGHRDPGDGGSAPLRRGGIRASSRAASATRPLYAALDLGTNNCRLLVAEPQERGFRVVDAFSRIVRLGEGIGRSGRLSEAAMERAVEALAVCHSKMAELKVRRMRLIATEACRAADNGPQFLERVRAETGLSLEIVNRETEARLAVAGCATLVDPQADGVLLFDIGGGSSELVWLDLRQRGNARGFALTRFIRAWTSLPVGVVTLSERHGGVCVTREIFEQMVAEVNGMLDAFAGIEELPRLIAEGRVHMLGTSGTVTTLAGVHLGLKRYDRRRVDGVWLKSEEVGGMIDQLLDMPFEERVANPCIGHDRADLVMAGCAILEAIRRRWPCQTLRVADRGLREGILVELMARDGVWRRRPAPRAEEQGGARG</sequence>
<gene>
    <name evidence="3" type="ORF">I5731_14360</name>
</gene>
<dbReference type="EMBL" id="JADZLT010000052">
    <property type="protein sequence ID" value="MBH0239011.1"/>
    <property type="molecule type" value="Genomic_DNA"/>
</dbReference>
<evidence type="ECO:0000256" key="1">
    <source>
        <dbReference type="SAM" id="MobiDB-lite"/>
    </source>
</evidence>
<dbReference type="PANTHER" id="PTHR30005:SF0">
    <property type="entry name" value="RETROGRADE REGULATION PROTEIN 2"/>
    <property type="match status" value="1"/>
</dbReference>
<dbReference type="GO" id="GO:0016462">
    <property type="term" value="F:pyrophosphatase activity"/>
    <property type="evidence" value="ECO:0007669"/>
    <property type="project" value="TreeGrafter"/>
</dbReference>
<dbReference type="InterPro" id="IPR043129">
    <property type="entry name" value="ATPase_NBD"/>
</dbReference>
<feature type="compositionally biased region" description="Basic and acidic residues" evidence="1">
    <location>
        <begin position="16"/>
        <end position="98"/>
    </location>
</feature>
<dbReference type="Pfam" id="PF02541">
    <property type="entry name" value="Ppx-GppA"/>
    <property type="match status" value="1"/>
</dbReference>